<reference evidence="3 4" key="1">
    <citation type="journal article" date="2020" name="Nature">
        <title>Bacterial chemolithoautotrophy via manganese oxidation.</title>
        <authorList>
            <person name="Yu H."/>
            <person name="Leadbetter J.R."/>
        </authorList>
    </citation>
    <scope>NUCLEOTIDE SEQUENCE [LARGE SCALE GENOMIC DNA]</scope>
    <source>
        <strain evidence="3 4">RBP-1</strain>
    </source>
</reference>
<dbReference type="SUPFAM" id="SSF159594">
    <property type="entry name" value="XCC0632-like"/>
    <property type="match status" value="1"/>
</dbReference>
<accession>A0A7X6I8K6</accession>
<evidence type="ECO:0000313" key="4">
    <source>
        <dbReference type="Proteomes" id="UP000521868"/>
    </source>
</evidence>
<evidence type="ECO:0000256" key="1">
    <source>
        <dbReference type="SAM" id="SignalP"/>
    </source>
</evidence>
<dbReference type="AlphaFoldDB" id="A0A7X6I8K6"/>
<keyword evidence="1" id="KW-0732">Signal</keyword>
<dbReference type="Gene3D" id="3.40.50.10610">
    <property type="entry name" value="ABC-type transport auxiliary lipoprotein component"/>
    <property type="match status" value="1"/>
</dbReference>
<proteinExistence type="predicted"/>
<sequence>MKSTLRSLLVSACAVLALAGCSVIPDKPGRATRYDFGPGPVAPAPAAALPPLAPLILAEIETSSAWDGSALLYRLGYADGNQLLPYAQARWSAPPPQLIRQRLRELLSRERPVLDAGESSALARTDGRMPRVLRLQLEEFSHWFETPRESWGLIRVRATLTENTPAGERLLGQRSVSLRRPAPSPDAAGGVRALAAATDAAAQEIAQWLHQQP</sequence>
<dbReference type="RefSeq" id="WP_168109661.1">
    <property type="nucleotide sequence ID" value="NZ_VTOX01000011.1"/>
</dbReference>
<organism evidence="3 4">
    <name type="scientific">Ramlibacter lithotrophicus</name>
    <dbReference type="NCBI Taxonomy" id="2606681"/>
    <lineage>
        <taxon>Bacteria</taxon>
        <taxon>Pseudomonadati</taxon>
        <taxon>Pseudomonadota</taxon>
        <taxon>Betaproteobacteria</taxon>
        <taxon>Burkholderiales</taxon>
        <taxon>Comamonadaceae</taxon>
        <taxon>Ramlibacter</taxon>
    </lineage>
</organism>
<feature type="chain" id="PRO_5030929048" description="ABC-type transport auxiliary lipoprotein component domain-containing protein" evidence="1">
    <location>
        <begin position="20"/>
        <end position="213"/>
    </location>
</feature>
<evidence type="ECO:0000259" key="2">
    <source>
        <dbReference type="Pfam" id="PF03886"/>
    </source>
</evidence>
<gene>
    <name evidence="3" type="ORF">RAMLITH_22160</name>
</gene>
<dbReference type="Proteomes" id="UP000521868">
    <property type="component" value="Unassembled WGS sequence"/>
</dbReference>
<feature type="signal peptide" evidence="1">
    <location>
        <begin position="1"/>
        <end position="19"/>
    </location>
</feature>
<feature type="domain" description="ABC-type transport auxiliary lipoprotein component" evidence="2">
    <location>
        <begin position="41"/>
        <end position="206"/>
    </location>
</feature>
<keyword evidence="4" id="KW-1185">Reference proteome</keyword>
<dbReference type="Pfam" id="PF03886">
    <property type="entry name" value="ABC_trans_aux"/>
    <property type="match status" value="1"/>
</dbReference>
<dbReference type="InterPro" id="IPR005586">
    <property type="entry name" value="ABC_trans_aux"/>
</dbReference>
<comment type="caution">
    <text evidence="3">The sequence shown here is derived from an EMBL/GenBank/DDBJ whole genome shotgun (WGS) entry which is preliminary data.</text>
</comment>
<dbReference type="EMBL" id="VTOX01000011">
    <property type="protein sequence ID" value="NKE68528.1"/>
    <property type="molecule type" value="Genomic_DNA"/>
</dbReference>
<evidence type="ECO:0000313" key="3">
    <source>
        <dbReference type="EMBL" id="NKE68528.1"/>
    </source>
</evidence>
<protein>
    <recommendedName>
        <fullName evidence="2">ABC-type transport auxiliary lipoprotein component domain-containing protein</fullName>
    </recommendedName>
</protein>
<dbReference type="PROSITE" id="PS51257">
    <property type="entry name" value="PROKAR_LIPOPROTEIN"/>
    <property type="match status" value="1"/>
</dbReference>
<name>A0A7X6I8K6_9BURK</name>